<dbReference type="GO" id="GO:1990904">
    <property type="term" value="C:ribonucleoprotein complex"/>
    <property type="evidence" value="ECO:0007669"/>
    <property type="project" value="UniProtKB-KW"/>
</dbReference>
<protein>
    <recommendedName>
        <fullName evidence="7">RNA-binding protein</fullName>
    </recommendedName>
</protein>
<dbReference type="CDD" id="cd06088">
    <property type="entry name" value="KOW_RPL14"/>
    <property type="match status" value="1"/>
</dbReference>
<accession>A0AAQ1MET2</accession>
<sequence length="88" mass="9907">MVTIREGSVVKSIAGRDKERYYVVVSPANGYVFIADGKVRKLEHPKKKNIRHVWPTEGVIPLGPETTNRQIRTILSGYKDGTSICHED</sequence>
<proteinExistence type="predicted"/>
<organism evidence="4 5">
    <name type="scientific">Bittarella massiliensis</name>
    <name type="common">ex Durand et al. 2017</name>
    <dbReference type="NCBI Taxonomy" id="1720313"/>
    <lineage>
        <taxon>Bacteria</taxon>
        <taxon>Bacillati</taxon>
        <taxon>Bacillota</taxon>
        <taxon>Clostridia</taxon>
        <taxon>Eubacteriales</taxon>
        <taxon>Oscillospiraceae</taxon>
        <taxon>Bittarella (ex Durand et al. 2017)</taxon>
    </lineage>
</organism>
<dbReference type="EMBL" id="WWVX01000008">
    <property type="protein sequence ID" value="MZL70590.1"/>
    <property type="molecule type" value="Genomic_DNA"/>
</dbReference>
<evidence type="ECO:0000313" key="4">
    <source>
        <dbReference type="EMBL" id="SHG37749.1"/>
    </source>
</evidence>
<reference evidence="5" key="1">
    <citation type="submission" date="2016-11" db="EMBL/GenBank/DDBJ databases">
        <authorList>
            <person name="Jaros S."/>
            <person name="Januszkiewicz K."/>
            <person name="Wedrychowicz H."/>
        </authorList>
    </citation>
    <scope>NUCLEOTIDE SEQUENCE [LARGE SCALE GENOMIC DNA]</scope>
    <source>
        <strain evidence="5">DSM 4029</strain>
    </source>
</reference>
<dbReference type="SUPFAM" id="SSF50104">
    <property type="entry name" value="Translation proteins SH3-like domain"/>
    <property type="match status" value="1"/>
</dbReference>
<dbReference type="RefSeq" id="WP_021659698.1">
    <property type="nucleotide sequence ID" value="NZ_FQVY01000003.1"/>
</dbReference>
<dbReference type="GO" id="GO:0005840">
    <property type="term" value="C:ribosome"/>
    <property type="evidence" value="ECO:0007669"/>
    <property type="project" value="UniProtKB-KW"/>
</dbReference>
<comment type="caution">
    <text evidence="4">The sequence shown here is derived from an EMBL/GenBank/DDBJ whole genome shotgun (WGS) entry which is preliminary data.</text>
</comment>
<keyword evidence="2" id="KW-0687">Ribonucleoprotein</keyword>
<reference evidence="3 6" key="3">
    <citation type="journal article" date="2019" name="Nat. Med.">
        <title>A library of human gut bacterial isolates paired with longitudinal multiomics data enables mechanistic microbiome research.</title>
        <authorList>
            <person name="Poyet M."/>
            <person name="Groussin M."/>
            <person name="Gibbons S.M."/>
            <person name="Avila-Pacheco J."/>
            <person name="Jiang X."/>
            <person name="Kearney S.M."/>
            <person name="Perrotta A.R."/>
            <person name="Berdy B."/>
            <person name="Zhao S."/>
            <person name="Lieberman T.D."/>
            <person name="Swanson P.K."/>
            <person name="Smith M."/>
            <person name="Roesemann S."/>
            <person name="Alexander J.E."/>
            <person name="Rich S.A."/>
            <person name="Livny J."/>
            <person name="Vlamakis H."/>
            <person name="Clish C."/>
            <person name="Bullock K."/>
            <person name="Deik A."/>
            <person name="Scott J."/>
            <person name="Pierce K.A."/>
            <person name="Xavier R.J."/>
            <person name="Alm E.J."/>
        </authorList>
    </citation>
    <scope>NUCLEOTIDE SEQUENCE [LARGE SCALE GENOMIC DNA]</scope>
    <source>
        <strain evidence="3 6">BIOML-A2</strain>
    </source>
</reference>
<reference evidence="4" key="2">
    <citation type="submission" date="2016-11" db="EMBL/GenBank/DDBJ databases">
        <authorList>
            <person name="Varghese N."/>
            <person name="Submissions S."/>
        </authorList>
    </citation>
    <scope>NUCLEOTIDE SEQUENCE</scope>
    <source>
        <strain evidence="4">DSM 4029</strain>
    </source>
</reference>
<gene>
    <name evidence="3" type="ORF">GT747_12605</name>
    <name evidence="4" type="ORF">SAMN05444424_2296</name>
</gene>
<dbReference type="Proteomes" id="UP000474718">
    <property type="component" value="Unassembled WGS sequence"/>
</dbReference>
<name>A0AAQ1MET2_9FIRM</name>
<evidence type="ECO:0000313" key="5">
    <source>
        <dbReference type="Proteomes" id="UP000184089"/>
    </source>
</evidence>
<dbReference type="EMBL" id="FQVY01000003">
    <property type="protein sequence ID" value="SHG37749.1"/>
    <property type="molecule type" value="Genomic_DNA"/>
</dbReference>
<evidence type="ECO:0000256" key="1">
    <source>
        <dbReference type="ARBA" id="ARBA00022980"/>
    </source>
</evidence>
<keyword evidence="1" id="KW-0689">Ribosomal protein</keyword>
<dbReference type="InterPro" id="IPR041985">
    <property type="entry name" value="Ribosomal_eL14_KOW"/>
</dbReference>
<dbReference type="Proteomes" id="UP000184089">
    <property type="component" value="Unassembled WGS sequence"/>
</dbReference>
<evidence type="ECO:0000313" key="3">
    <source>
        <dbReference type="EMBL" id="MZL70590.1"/>
    </source>
</evidence>
<evidence type="ECO:0000256" key="2">
    <source>
        <dbReference type="ARBA" id="ARBA00023274"/>
    </source>
</evidence>
<dbReference type="AlphaFoldDB" id="A0AAQ1MET2"/>
<keyword evidence="6" id="KW-1185">Reference proteome</keyword>
<evidence type="ECO:0000313" key="6">
    <source>
        <dbReference type="Proteomes" id="UP000474718"/>
    </source>
</evidence>
<dbReference type="InterPro" id="IPR008991">
    <property type="entry name" value="Translation_prot_SH3-like_sf"/>
</dbReference>
<evidence type="ECO:0008006" key="7">
    <source>
        <dbReference type="Google" id="ProtNLM"/>
    </source>
</evidence>